<organism evidence="2 3">
    <name type="scientific">Pseudomonas syringae pv. pisi str. 1704B</name>
    <dbReference type="NCBI Taxonomy" id="629263"/>
    <lineage>
        <taxon>Bacteria</taxon>
        <taxon>Pseudomonadati</taxon>
        <taxon>Pseudomonadota</taxon>
        <taxon>Gammaproteobacteria</taxon>
        <taxon>Pseudomonadales</taxon>
        <taxon>Pseudomonadaceae</taxon>
        <taxon>Pseudomonas</taxon>
        <taxon>Pseudomonas syringae</taxon>
    </lineage>
</organism>
<accession>F3GJ85</accession>
<feature type="non-terminal residue" evidence="2">
    <location>
        <position position="1"/>
    </location>
</feature>
<evidence type="ECO:0000256" key="1">
    <source>
        <dbReference type="SAM" id="Phobius"/>
    </source>
</evidence>
<evidence type="ECO:0000313" key="2">
    <source>
        <dbReference type="EMBL" id="EGH47138.1"/>
    </source>
</evidence>
<dbReference type="BioCyc" id="PSYR629263:G11X0-6274-MONOMER"/>
<dbReference type="AlphaFoldDB" id="F3GJ85"/>
<feature type="transmembrane region" description="Helical" evidence="1">
    <location>
        <begin position="24"/>
        <end position="44"/>
    </location>
</feature>
<keyword evidence="1" id="KW-0812">Transmembrane</keyword>
<gene>
    <name evidence="2" type="ORF">PSYPI_34675</name>
</gene>
<sequence>QLAGARAAGGTIAGAGRSGMSRRWPLLAALLVGAVVLGLLWWAWQHVGLGALQLGMGAC</sequence>
<dbReference type="HOGENOM" id="CLU_210626_0_0_6"/>
<keyword evidence="1" id="KW-1133">Transmembrane helix</keyword>
<evidence type="ECO:0000313" key="3">
    <source>
        <dbReference type="Proteomes" id="UP000004986"/>
    </source>
</evidence>
<comment type="caution">
    <text evidence="2">The sequence shown here is derived from an EMBL/GenBank/DDBJ whole genome shotgun (WGS) entry which is preliminary data.</text>
</comment>
<keyword evidence="3" id="KW-1185">Reference proteome</keyword>
<dbReference type="PATRIC" id="fig|629263.4.peg.5420"/>
<dbReference type="Proteomes" id="UP000004986">
    <property type="component" value="Unassembled WGS sequence"/>
</dbReference>
<reference evidence="2 3" key="1">
    <citation type="journal article" date="2011" name="PLoS Pathog.">
        <title>Dynamic evolution of pathogenicity revealed by sequencing and comparative genomics of 19 Pseudomonas syringae isolates.</title>
        <authorList>
            <person name="Baltrus D.A."/>
            <person name="Nishimura M.T."/>
            <person name="Romanchuk A."/>
            <person name="Chang J.H."/>
            <person name="Mukhtar M.S."/>
            <person name="Cherkis K."/>
            <person name="Roach J."/>
            <person name="Grant S.R."/>
            <person name="Jones C.D."/>
            <person name="Dangl J.L."/>
        </authorList>
    </citation>
    <scope>NUCLEOTIDE SEQUENCE [LARGE SCALE GENOMIC DNA]</scope>
    <source>
        <strain evidence="2 3">1704B</strain>
    </source>
</reference>
<keyword evidence="1" id="KW-0472">Membrane</keyword>
<dbReference type="EMBL" id="AEAI01002008">
    <property type="protein sequence ID" value="EGH47138.1"/>
    <property type="molecule type" value="Genomic_DNA"/>
</dbReference>
<name>F3GJ85_PSESJ</name>
<protein>
    <submittedName>
        <fullName evidence="2">Uncharacterized protein</fullName>
    </submittedName>
</protein>
<proteinExistence type="predicted"/>